<evidence type="ECO:0000313" key="2">
    <source>
        <dbReference type="Proteomes" id="UP000295620"/>
    </source>
</evidence>
<protein>
    <submittedName>
        <fullName evidence="1">Uncharacterized protein</fullName>
    </submittedName>
</protein>
<proteinExistence type="predicted"/>
<keyword evidence="2" id="KW-1185">Reference proteome</keyword>
<sequence>MKATELRIGNFVQSIISNFELTVVGFIGDRIFYGNPKTPDVRPDYEIEPIPLTEDWLIKLGFTKPEVPTGYQEENDLYQTFIGRVTFGARLFPDNTYIFEIELNVGCGYTDVIHSPDYVHELQNLVYALTGEELTIKEPAV</sequence>
<dbReference type="Proteomes" id="UP000295620">
    <property type="component" value="Unassembled WGS sequence"/>
</dbReference>
<dbReference type="EMBL" id="SNYC01000003">
    <property type="protein sequence ID" value="TDQ12179.1"/>
    <property type="molecule type" value="Genomic_DNA"/>
</dbReference>
<gene>
    <name evidence="1" type="ORF">ATK78_1313</name>
</gene>
<reference evidence="1 2" key="1">
    <citation type="submission" date="2019-03" db="EMBL/GenBank/DDBJ databases">
        <title>Genomic Encyclopedia of Archaeal and Bacterial Type Strains, Phase II (KMG-II): from individual species to whole genera.</title>
        <authorList>
            <person name="Goeker M."/>
        </authorList>
    </citation>
    <scope>NUCLEOTIDE SEQUENCE [LARGE SCALE GENOMIC DNA]</scope>
    <source>
        <strain evidence="1 2">DSM 19035</strain>
    </source>
</reference>
<organism evidence="1 2">
    <name type="scientific">Pedobacter metabolipauper</name>
    <dbReference type="NCBI Taxonomy" id="425513"/>
    <lineage>
        <taxon>Bacteria</taxon>
        <taxon>Pseudomonadati</taxon>
        <taxon>Bacteroidota</taxon>
        <taxon>Sphingobacteriia</taxon>
        <taxon>Sphingobacteriales</taxon>
        <taxon>Sphingobacteriaceae</taxon>
        <taxon>Pedobacter</taxon>
    </lineage>
</organism>
<accession>A0A4R6T253</accession>
<dbReference type="OrthoDB" id="956134at2"/>
<evidence type="ECO:0000313" key="1">
    <source>
        <dbReference type="EMBL" id="TDQ12179.1"/>
    </source>
</evidence>
<comment type="caution">
    <text evidence="1">The sequence shown here is derived from an EMBL/GenBank/DDBJ whole genome shotgun (WGS) entry which is preliminary data.</text>
</comment>
<name>A0A4R6T253_9SPHI</name>
<dbReference type="RefSeq" id="WP_133575189.1">
    <property type="nucleotide sequence ID" value="NZ_SNYC01000003.1"/>
</dbReference>
<dbReference type="AlphaFoldDB" id="A0A4R6T253"/>